<feature type="domain" description="A-factor biosynthesis hotdog" evidence="1">
    <location>
        <begin position="192"/>
        <end position="318"/>
    </location>
</feature>
<feature type="domain" description="A-factor biosynthesis hotdog" evidence="1">
    <location>
        <begin position="14"/>
        <end position="150"/>
    </location>
</feature>
<dbReference type="GeneID" id="66852663"/>
<dbReference type="EMBL" id="CP094298">
    <property type="protein sequence ID" value="UNZ08185.1"/>
    <property type="molecule type" value="Genomic_DNA"/>
</dbReference>
<proteinExistence type="predicted"/>
<sequence>MDTVEFSRTVPRELVHRSSITEVLVTGALARDEDTLDVGVQIPRSHAFYRDSAGCGHLYDPMVLVEAARQTLIMLGHDLFGMPFGTKFILREIALHEADPAALAVSVVPTEVVLRCHILRRFRDRTGSVRGARLRYSAMIGDHVAATLECGMSWVPPEQWQTMREEGRIALGLPPHLGIQAPEPPPRIKEALVDRRDTANVVLSSLRVSPDAAGTGTARLVVDTRHPVLFDHYVDHVPGMLTLESFRQLGIATAAATGTLPSAAALLTGISVRFTAIGELDLPVTCESVLLQGDGTHAVLHTTMRQEGRVIAAGEVRLTRPGTEAGTR</sequence>
<accession>A0ABY3ZEB9</accession>
<dbReference type="SUPFAM" id="SSF54637">
    <property type="entry name" value="Thioesterase/thiol ester dehydrase-isomerase"/>
    <property type="match status" value="1"/>
</dbReference>
<dbReference type="NCBIfam" id="NF041195">
    <property type="entry name" value="ScbA_BarX_GamBu"/>
    <property type="match status" value="1"/>
</dbReference>
<protein>
    <submittedName>
        <fullName evidence="2">A-factor biosynthesis hotdog domain protein</fullName>
    </submittedName>
</protein>
<reference evidence="2 3" key="1">
    <citation type="submission" date="2022-03" db="EMBL/GenBank/DDBJ databases">
        <title>Complete genome of Streptomyces rimosus ssp. rimosus R7 (=ATCC 10970).</title>
        <authorList>
            <person name="Beganovic S."/>
            <person name="Ruckert C."/>
            <person name="Busche T."/>
            <person name="Kalinowski J."/>
            <person name="Wittmann C."/>
        </authorList>
    </citation>
    <scope>NUCLEOTIDE SEQUENCE [LARGE SCALE GENOMIC DNA]</scope>
    <source>
        <strain evidence="2 3">R7</strain>
    </source>
</reference>
<keyword evidence="3" id="KW-1185">Reference proteome</keyword>
<dbReference type="RefSeq" id="WP_003984549.1">
    <property type="nucleotide sequence ID" value="NZ_CP043497.1"/>
</dbReference>
<dbReference type="Proteomes" id="UP000829494">
    <property type="component" value="Chromosome"/>
</dbReference>
<gene>
    <name evidence="2" type="ORF">SRIMR7_39130</name>
</gene>
<dbReference type="Pfam" id="PF03756">
    <property type="entry name" value="AfsA"/>
    <property type="match status" value="2"/>
</dbReference>
<dbReference type="InterPro" id="IPR047757">
    <property type="entry name" value="AfsA-like"/>
</dbReference>
<dbReference type="InterPro" id="IPR029069">
    <property type="entry name" value="HotDog_dom_sf"/>
</dbReference>
<evidence type="ECO:0000313" key="2">
    <source>
        <dbReference type="EMBL" id="UNZ08185.1"/>
    </source>
</evidence>
<name>A0ABY3ZEB9_STRRM</name>
<organism evidence="2 3">
    <name type="scientific">Streptomyces rimosus subsp. rimosus</name>
    <dbReference type="NCBI Taxonomy" id="132474"/>
    <lineage>
        <taxon>Bacteria</taxon>
        <taxon>Bacillati</taxon>
        <taxon>Actinomycetota</taxon>
        <taxon>Actinomycetes</taxon>
        <taxon>Kitasatosporales</taxon>
        <taxon>Streptomycetaceae</taxon>
        <taxon>Streptomyces</taxon>
    </lineage>
</organism>
<evidence type="ECO:0000259" key="1">
    <source>
        <dbReference type="Pfam" id="PF03756"/>
    </source>
</evidence>
<dbReference type="InterPro" id="IPR005509">
    <property type="entry name" value="AfsA_hotdog_dom"/>
</dbReference>
<evidence type="ECO:0000313" key="3">
    <source>
        <dbReference type="Proteomes" id="UP000829494"/>
    </source>
</evidence>